<keyword evidence="7 8" id="KW-0539">Nucleus</keyword>
<dbReference type="PANTHER" id="PTHR45714">
    <property type="entry name" value="HOMEOBOX-LEUCINE ZIPPER PROTEIN HAT14"/>
    <property type="match status" value="1"/>
</dbReference>
<dbReference type="InterPro" id="IPR000047">
    <property type="entry name" value="HTH_motif"/>
</dbReference>
<proteinExistence type="inferred from homology"/>
<comment type="similarity">
    <text evidence="2">Belongs to the HD-ZIP homeobox family. Class II subfamily.</text>
</comment>
<dbReference type="HOGENOM" id="CLU_049516_3_0_1"/>
<evidence type="ECO:0000313" key="13">
    <source>
        <dbReference type="Proteomes" id="UP000026962"/>
    </source>
</evidence>
<feature type="DNA-binding region" description="Homeobox" evidence="8">
    <location>
        <begin position="120"/>
        <end position="179"/>
    </location>
</feature>
<reference evidence="12" key="2">
    <citation type="submission" date="2018-05" db="EMBL/GenBank/DDBJ databases">
        <title>OpunRS2 (Oryza punctata Reference Sequence Version 2).</title>
        <authorList>
            <person name="Zhang J."/>
            <person name="Kudrna D."/>
            <person name="Lee S."/>
            <person name="Talag J."/>
            <person name="Welchert J."/>
            <person name="Wing R.A."/>
        </authorList>
    </citation>
    <scope>NUCLEOTIDE SEQUENCE [LARGE SCALE GENOMIC DNA]</scope>
</reference>
<feature type="compositionally biased region" description="Basic and acidic residues" evidence="10">
    <location>
        <begin position="96"/>
        <end position="108"/>
    </location>
</feature>
<evidence type="ECO:0000256" key="6">
    <source>
        <dbReference type="ARBA" id="ARBA00023163"/>
    </source>
</evidence>
<dbReference type="AlphaFoldDB" id="A0A0E0JVJ7"/>
<dbReference type="Pfam" id="PF02183">
    <property type="entry name" value="HALZ"/>
    <property type="match status" value="1"/>
</dbReference>
<feature type="region of interest" description="Disordered" evidence="10">
    <location>
        <begin position="29"/>
        <end position="123"/>
    </location>
</feature>
<dbReference type="InterPro" id="IPR050762">
    <property type="entry name" value="HD-ZIP_Homeobox_LZ_Class_II"/>
</dbReference>
<feature type="region of interest" description="Disordered" evidence="10">
    <location>
        <begin position="1"/>
        <end position="20"/>
    </location>
</feature>
<evidence type="ECO:0000256" key="8">
    <source>
        <dbReference type="PROSITE-ProRule" id="PRU00108"/>
    </source>
</evidence>
<dbReference type="CDD" id="cd00086">
    <property type="entry name" value="homeodomain"/>
    <property type="match status" value="1"/>
</dbReference>
<name>A0A0E0JVJ7_ORYPU</name>
<dbReference type="InterPro" id="IPR017970">
    <property type="entry name" value="Homeobox_CS"/>
</dbReference>
<dbReference type="GO" id="GO:0000981">
    <property type="term" value="F:DNA-binding transcription factor activity, RNA polymerase II-specific"/>
    <property type="evidence" value="ECO:0007669"/>
    <property type="project" value="InterPro"/>
</dbReference>
<evidence type="ECO:0000256" key="4">
    <source>
        <dbReference type="ARBA" id="ARBA00023125"/>
    </source>
</evidence>
<dbReference type="InterPro" id="IPR003106">
    <property type="entry name" value="Leu_zip_homeo"/>
</dbReference>
<keyword evidence="13" id="KW-1185">Reference proteome</keyword>
<dbReference type="SUPFAM" id="SSF46689">
    <property type="entry name" value="Homeodomain-like"/>
    <property type="match status" value="1"/>
</dbReference>
<dbReference type="InterPro" id="IPR009057">
    <property type="entry name" value="Homeodomain-like_sf"/>
</dbReference>
<protein>
    <recommendedName>
        <fullName evidence="11">Homeobox domain-containing protein</fullName>
    </recommendedName>
</protein>
<sequence>MSSSSLTTTSSMEAGTVTDSVDDLDTRLSLAVGCCPPPPPRRPVVLFGELFPPQQQKTTTTTTTAAAAAATGKRDQRGGAEATTRQRRNSKKGRTVRGDDDGDGDRRSPSGGGGGNDDGASRKKLRLTGEQATLLEDSFRAHNILSHAEKHELAGKLGLSARQVEVWFQNRRARTKLKQTEADCDLLRRWCEHLAGENARLRHELAELHRSSSPPVSSHAVATPVVCPSCAHDDKRRLAFATIGAAAGDMASN</sequence>
<feature type="compositionally biased region" description="Low complexity" evidence="10">
    <location>
        <begin position="1"/>
        <end position="11"/>
    </location>
</feature>
<dbReference type="GO" id="GO:0005634">
    <property type="term" value="C:nucleus"/>
    <property type="evidence" value="ECO:0007669"/>
    <property type="project" value="UniProtKB-SubCell"/>
</dbReference>
<keyword evidence="6" id="KW-0804">Transcription</keyword>
<dbReference type="Gene3D" id="1.10.10.60">
    <property type="entry name" value="Homeodomain-like"/>
    <property type="match status" value="1"/>
</dbReference>
<dbReference type="InterPro" id="IPR001356">
    <property type="entry name" value="HD"/>
</dbReference>
<feature type="domain" description="Homeobox" evidence="11">
    <location>
        <begin position="118"/>
        <end position="178"/>
    </location>
</feature>
<keyword evidence="3" id="KW-0805">Transcription regulation</keyword>
<evidence type="ECO:0000256" key="3">
    <source>
        <dbReference type="ARBA" id="ARBA00023015"/>
    </source>
</evidence>
<reference evidence="12" key="1">
    <citation type="submission" date="2015-04" db="UniProtKB">
        <authorList>
            <consortium name="EnsemblPlants"/>
        </authorList>
    </citation>
    <scope>IDENTIFICATION</scope>
</reference>
<dbReference type="GO" id="GO:0043565">
    <property type="term" value="F:sequence-specific DNA binding"/>
    <property type="evidence" value="ECO:0007669"/>
    <property type="project" value="InterPro"/>
</dbReference>
<dbReference type="PANTHER" id="PTHR45714:SF72">
    <property type="entry name" value="HOMEOBOX-LEUCINE ZIPPER PROTEIN HOX26-RELATED"/>
    <property type="match status" value="1"/>
</dbReference>
<organism evidence="12">
    <name type="scientific">Oryza punctata</name>
    <name type="common">Red rice</name>
    <dbReference type="NCBI Taxonomy" id="4537"/>
    <lineage>
        <taxon>Eukaryota</taxon>
        <taxon>Viridiplantae</taxon>
        <taxon>Streptophyta</taxon>
        <taxon>Embryophyta</taxon>
        <taxon>Tracheophyta</taxon>
        <taxon>Spermatophyta</taxon>
        <taxon>Magnoliopsida</taxon>
        <taxon>Liliopsida</taxon>
        <taxon>Poales</taxon>
        <taxon>Poaceae</taxon>
        <taxon>BOP clade</taxon>
        <taxon>Oryzoideae</taxon>
        <taxon>Oryzeae</taxon>
        <taxon>Oryzinae</taxon>
        <taxon>Oryza</taxon>
    </lineage>
</organism>
<dbReference type="Proteomes" id="UP000026962">
    <property type="component" value="Chromosome 2"/>
</dbReference>
<evidence type="ECO:0000259" key="11">
    <source>
        <dbReference type="PROSITE" id="PS50071"/>
    </source>
</evidence>
<dbReference type="SMART" id="SM00389">
    <property type="entry name" value="HOX"/>
    <property type="match status" value="1"/>
</dbReference>
<evidence type="ECO:0000256" key="7">
    <source>
        <dbReference type="ARBA" id="ARBA00023242"/>
    </source>
</evidence>
<evidence type="ECO:0000256" key="2">
    <source>
        <dbReference type="ARBA" id="ARBA00006074"/>
    </source>
</evidence>
<feature type="compositionally biased region" description="Basic residues" evidence="10">
    <location>
        <begin position="85"/>
        <end position="95"/>
    </location>
</feature>
<dbReference type="eggNOG" id="KOG0483">
    <property type="taxonomic scope" value="Eukaryota"/>
</dbReference>
<comment type="subcellular location">
    <subcellularLocation>
        <location evidence="1 8 9">Nucleus</location>
    </subcellularLocation>
</comment>
<dbReference type="Pfam" id="PF00046">
    <property type="entry name" value="Homeodomain"/>
    <property type="match status" value="1"/>
</dbReference>
<evidence type="ECO:0000256" key="9">
    <source>
        <dbReference type="RuleBase" id="RU000682"/>
    </source>
</evidence>
<dbReference type="PRINTS" id="PR00031">
    <property type="entry name" value="HTHREPRESSR"/>
</dbReference>
<dbReference type="SMART" id="SM00340">
    <property type="entry name" value="HALZ"/>
    <property type="match status" value="1"/>
</dbReference>
<dbReference type="OMA" id="LRRWCEH"/>
<keyword evidence="5 8" id="KW-0371">Homeobox</keyword>
<dbReference type="Gramene" id="OPUNC02G03070.1">
    <property type="protein sequence ID" value="OPUNC02G03070.1"/>
    <property type="gene ID" value="OPUNC02G03070"/>
</dbReference>
<dbReference type="EnsemblPlants" id="OPUNC02G03070.1">
    <property type="protein sequence ID" value="OPUNC02G03070.1"/>
    <property type="gene ID" value="OPUNC02G03070"/>
</dbReference>
<dbReference type="PROSITE" id="PS50071">
    <property type="entry name" value="HOMEOBOX_2"/>
    <property type="match status" value="1"/>
</dbReference>
<keyword evidence="4 8" id="KW-0238">DNA-binding</keyword>
<evidence type="ECO:0000256" key="10">
    <source>
        <dbReference type="SAM" id="MobiDB-lite"/>
    </source>
</evidence>
<evidence type="ECO:0000256" key="1">
    <source>
        <dbReference type="ARBA" id="ARBA00004123"/>
    </source>
</evidence>
<accession>A0A0E0JVJ7</accession>
<evidence type="ECO:0000256" key="5">
    <source>
        <dbReference type="ARBA" id="ARBA00023155"/>
    </source>
</evidence>
<dbReference type="PROSITE" id="PS00027">
    <property type="entry name" value="HOMEOBOX_1"/>
    <property type="match status" value="1"/>
</dbReference>
<evidence type="ECO:0000313" key="12">
    <source>
        <dbReference type="EnsemblPlants" id="OPUNC02G03070.1"/>
    </source>
</evidence>
<feature type="compositionally biased region" description="Low complexity" evidence="10">
    <location>
        <begin position="58"/>
        <end position="71"/>
    </location>
</feature>